<dbReference type="CDD" id="cd05233">
    <property type="entry name" value="SDR_c"/>
    <property type="match status" value="1"/>
</dbReference>
<dbReference type="Gene3D" id="3.40.50.720">
    <property type="entry name" value="NAD(P)-binding Rossmann-like Domain"/>
    <property type="match status" value="1"/>
</dbReference>
<dbReference type="NCBIfam" id="NF005559">
    <property type="entry name" value="PRK07231.1"/>
    <property type="match status" value="1"/>
</dbReference>
<evidence type="ECO:0000259" key="2">
    <source>
        <dbReference type="SMART" id="SM00822"/>
    </source>
</evidence>
<dbReference type="Pfam" id="PF13561">
    <property type="entry name" value="adh_short_C2"/>
    <property type="match status" value="1"/>
</dbReference>
<gene>
    <name evidence="3" type="ORF">S12H4_17773</name>
</gene>
<dbReference type="InterPro" id="IPR020904">
    <property type="entry name" value="Sc_DH/Rdtase_CS"/>
</dbReference>
<reference evidence="3" key="1">
    <citation type="journal article" date="2014" name="Front. Microbiol.">
        <title>High frequency of phylogenetically diverse reductive dehalogenase-homologous genes in deep subseafloor sedimentary metagenomes.</title>
        <authorList>
            <person name="Kawai M."/>
            <person name="Futagami T."/>
            <person name="Toyoda A."/>
            <person name="Takaki Y."/>
            <person name="Nishi S."/>
            <person name="Hori S."/>
            <person name="Arai W."/>
            <person name="Tsubouchi T."/>
            <person name="Morono Y."/>
            <person name="Uchiyama I."/>
            <person name="Ito T."/>
            <person name="Fujiyama A."/>
            <person name="Inagaki F."/>
            <person name="Takami H."/>
        </authorList>
    </citation>
    <scope>NUCLEOTIDE SEQUENCE</scope>
    <source>
        <strain evidence="3">Expedition CK06-06</strain>
    </source>
</reference>
<dbReference type="InterPro" id="IPR057326">
    <property type="entry name" value="KR_dom"/>
</dbReference>
<evidence type="ECO:0000256" key="1">
    <source>
        <dbReference type="ARBA" id="ARBA00006484"/>
    </source>
</evidence>
<dbReference type="InterPro" id="IPR036291">
    <property type="entry name" value="NAD(P)-bd_dom_sf"/>
</dbReference>
<dbReference type="GO" id="GO:0016616">
    <property type="term" value="F:oxidoreductase activity, acting on the CH-OH group of donors, NAD or NADP as acceptor"/>
    <property type="evidence" value="ECO:0007669"/>
    <property type="project" value="TreeGrafter"/>
</dbReference>
<dbReference type="GO" id="GO:0030497">
    <property type="term" value="P:fatty acid elongation"/>
    <property type="evidence" value="ECO:0007669"/>
    <property type="project" value="TreeGrafter"/>
</dbReference>
<sequence length="253" mass="26845">MTISNFSLEDKVAVVTGGSRGIGRAIALGFAEAGADVVVASRTIADLQKVVQQIEELGRRALAVETNIAVKSEVDNLVTKTLEKFGTIDILVNNAAINIMRPLIELREDGWDKVMNVDLKGYYLCSQAGAKVMMEKKSGNIINMTSTGAVKAAVGLGAYSIAKAGVVMLTQILAVELAHYNIRVNAIGPSLVRTGFSEPMWANPDVLKAVEASTPLSRIAEPEDIMSVVLFLASDASSYITGQTIYVDGGILA</sequence>
<comment type="similarity">
    <text evidence="1">Belongs to the short-chain dehydrogenases/reductases (SDR) family.</text>
</comment>
<protein>
    <recommendedName>
        <fullName evidence="2">Ketoreductase domain-containing protein</fullName>
    </recommendedName>
</protein>
<organism evidence="3">
    <name type="scientific">marine sediment metagenome</name>
    <dbReference type="NCBI Taxonomy" id="412755"/>
    <lineage>
        <taxon>unclassified sequences</taxon>
        <taxon>metagenomes</taxon>
        <taxon>ecological metagenomes</taxon>
    </lineage>
</organism>
<dbReference type="PRINTS" id="PR00081">
    <property type="entry name" value="GDHRDH"/>
</dbReference>
<dbReference type="PROSITE" id="PS00061">
    <property type="entry name" value="ADH_SHORT"/>
    <property type="match status" value="1"/>
</dbReference>
<dbReference type="FunFam" id="3.40.50.720:FF:000084">
    <property type="entry name" value="Short-chain dehydrogenase reductase"/>
    <property type="match status" value="1"/>
</dbReference>
<evidence type="ECO:0000313" key="3">
    <source>
        <dbReference type="EMBL" id="GAI86880.1"/>
    </source>
</evidence>
<name>X1TH24_9ZZZZ</name>
<accession>X1TH24</accession>
<proteinExistence type="inferred from homology"/>
<comment type="caution">
    <text evidence="3">The sequence shown here is derived from an EMBL/GenBank/DDBJ whole genome shotgun (WGS) entry which is preliminary data.</text>
</comment>
<dbReference type="SUPFAM" id="SSF51735">
    <property type="entry name" value="NAD(P)-binding Rossmann-fold domains"/>
    <property type="match status" value="1"/>
</dbReference>
<dbReference type="SMART" id="SM00822">
    <property type="entry name" value="PKS_KR"/>
    <property type="match status" value="1"/>
</dbReference>
<dbReference type="PANTHER" id="PTHR42760">
    <property type="entry name" value="SHORT-CHAIN DEHYDROGENASES/REDUCTASES FAMILY MEMBER"/>
    <property type="match status" value="1"/>
</dbReference>
<dbReference type="InterPro" id="IPR002347">
    <property type="entry name" value="SDR_fam"/>
</dbReference>
<dbReference type="AlphaFoldDB" id="X1TH24"/>
<feature type="domain" description="Ketoreductase" evidence="2">
    <location>
        <begin position="11"/>
        <end position="190"/>
    </location>
</feature>
<dbReference type="EMBL" id="BARW01008720">
    <property type="protein sequence ID" value="GAI86880.1"/>
    <property type="molecule type" value="Genomic_DNA"/>
</dbReference>
<dbReference type="PRINTS" id="PR00080">
    <property type="entry name" value="SDRFAMILY"/>
</dbReference>
<dbReference type="PANTHER" id="PTHR42760:SF40">
    <property type="entry name" value="3-OXOACYL-[ACYL-CARRIER-PROTEIN] REDUCTASE, CHLOROPLASTIC"/>
    <property type="match status" value="1"/>
</dbReference>